<reference evidence="12" key="1">
    <citation type="journal article" date="2023" name="GigaByte">
        <title>Genome assembly of the bearded iris, Iris pallida Lam.</title>
        <authorList>
            <person name="Bruccoleri R.E."/>
            <person name="Oakeley E.J."/>
            <person name="Faust A.M.E."/>
            <person name="Altorfer M."/>
            <person name="Dessus-Babus S."/>
            <person name="Burckhardt D."/>
            <person name="Oertli M."/>
            <person name="Naumann U."/>
            <person name="Petersen F."/>
            <person name="Wong J."/>
        </authorList>
    </citation>
    <scope>NUCLEOTIDE SEQUENCE</scope>
    <source>
        <strain evidence="12">GSM-AAB239-AS_SAM_17_03QT</strain>
    </source>
</reference>
<keyword evidence="6 9" id="KW-0863">Zinc-finger</keyword>
<evidence type="ECO:0000256" key="6">
    <source>
        <dbReference type="ARBA" id="ARBA00022771"/>
    </source>
</evidence>
<dbReference type="Gene3D" id="3.30.40.10">
    <property type="entry name" value="Zinc/RING finger domain, C3HC4 (zinc finger)"/>
    <property type="match status" value="1"/>
</dbReference>
<name>A0AAX6G680_IRIPA</name>
<reference evidence="12" key="2">
    <citation type="submission" date="2023-04" db="EMBL/GenBank/DDBJ databases">
        <authorList>
            <person name="Bruccoleri R.E."/>
            <person name="Oakeley E.J."/>
            <person name="Faust A.-M."/>
            <person name="Dessus-Babus S."/>
            <person name="Altorfer M."/>
            <person name="Burckhardt D."/>
            <person name="Oertli M."/>
            <person name="Naumann U."/>
            <person name="Petersen F."/>
            <person name="Wong J."/>
        </authorList>
    </citation>
    <scope>NUCLEOTIDE SEQUENCE</scope>
    <source>
        <strain evidence="12">GSM-AAB239-AS_SAM_17_03QT</strain>
        <tissue evidence="12">Leaf</tissue>
    </source>
</reference>
<dbReference type="Proteomes" id="UP001140949">
    <property type="component" value="Unassembled WGS sequence"/>
</dbReference>
<sequence length="343" mass="37351">MALMDSSGRFLFPSFSSINCPNCTDDCFDNDPSCFPTAPPPYSDSDNTATQTKIQIQHRSHLLPGFLIAAGALLAVSFLVFLTFYAVLKRRRRQSLALLPGPLPQVSDGDGADAAGDGQGGTTHHVWFIRTVGLDESIIGSIATTVYKSRHGGGDCTVCLGEFKDGEMVKLLPRCTHSFHVSCIDTWLSSHVSCPLCRSPVLLGTDAEVDDASRTGSDSSHVDAPFSCITLHAESEASASTSTSSELPKEMEDNRFQPVRRSVSMDASSLPSLLWTAEQAEKGYEENPSMELELSVVFYNKGRQGTASLKGKRPLVMKRSQSTRSGRFFFPRYGRSRNPILPL</sequence>
<evidence type="ECO:0000256" key="3">
    <source>
        <dbReference type="ARBA" id="ARBA00012483"/>
    </source>
</evidence>
<keyword evidence="5" id="KW-0479">Metal-binding</keyword>
<evidence type="ECO:0000256" key="7">
    <source>
        <dbReference type="ARBA" id="ARBA00022786"/>
    </source>
</evidence>
<dbReference type="InterPro" id="IPR001841">
    <property type="entry name" value="Znf_RING"/>
</dbReference>
<dbReference type="GO" id="GO:0008270">
    <property type="term" value="F:zinc ion binding"/>
    <property type="evidence" value="ECO:0007669"/>
    <property type="project" value="UniProtKB-KW"/>
</dbReference>
<dbReference type="GO" id="GO:0016567">
    <property type="term" value="P:protein ubiquitination"/>
    <property type="evidence" value="ECO:0007669"/>
    <property type="project" value="InterPro"/>
</dbReference>
<dbReference type="PANTHER" id="PTHR46913:SF19">
    <property type="entry name" value="RING-TYPE E3 UBIQUITIN TRANSFERASE"/>
    <property type="match status" value="1"/>
</dbReference>
<protein>
    <recommendedName>
        <fullName evidence="3">RING-type E3 ubiquitin transferase</fullName>
        <ecNumber evidence="3">2.3.2.27</ecNumber>
    </recommendedName>
</protein>
<evidence type="ECO:0000256" key="10">
    <source>
        <dbReference type="SAM" id="Phobius"/>
    </source>
</evidence>
<dbReference type="AlphaFoldDB" id="A0AAX6G680"/>
<organism evidence="12 13">
    <name type="scientific">Iris pallida</name>
    <name type="common">Sweet iris</name>
    <dbReference type="NCBI Taxonomy" id="29817"/>
    <lineage>
        <taxon>Eukaryota</taxon>
        <taxon>Viridiplantae</taxon>
        <taxon>Streptophyta</taxon>
        <taxon>Embryophyta</taxon>
        <taxon>Tracheophyta</taxon>
        <taxon>Spermatophyta</taxon>
        <taxon>Magnoliopsida</taxon>
        <taxon>Liliopsida</taxon>
        <taxon>Asparagales</taxon>
        <taxon>Iridaceae</taxon>
        <taxon>Iridoideae</taxon>
        <taxon>Irideae</taxon>
        <taxon>Iris</taxon>
    </lineage>
</organism>
<comment type="caution">
    <text evidence="12">The sequence shown here is derived from an EMBL/GenBank/DDBJ whole genome shotgun (WGS) entry which is preliminary data.</text>
</comment>
<keyword evidence="13" id="KW-1185">Reference proteome</keyword>
<evidence type="ECO:0000256" key="9">
    <source>
        <dbReference type="PROSITE-ProRule" id="PRU00175"/>
    </source>
</evidence>
<dbReference type="PANTHER" id="PTHR46913">
    <property type="entry name" value="RING-H2 FINGER PROTEIN ATL16"/>
    <property type="match status" value="1"/>
</dbReference>
<evidence type="ECO:0000256" key="2">
    <source>
        <dbReference type="ARBA" id="ARBA00004906"/>
    </source>
</evidence>
<dbReference type="SMART" id="SM00184">
    <property type="entry name" value="RING"/>
    <property type="match status" value="1"/>
</dbReference>
<dbReference type="Pfam" id="PF13639">
    <property type="entry name" value="zf-RING_2"/>
    <property type="match status" value="1"/>
</dbReference>
<keyword evidence="10" id="KW-0812">Transmembrane</keyword>
<dbReference type="PROSITE" id="PS50089">
    <property type="entry name" value="ZF_RING_2"/>
    <property type="match status" value="1"/>
</dbReference>
<evidence type="ECO:0000256" key="4">
    <source>
        <dbReference type="ARBA" id="ARBA00022679"/>
    </source>
</evidence>
<evidence type="ECO:0000259" key="11">
    <source>
        <dbReference type="PROSITE" id="PS50089"/>
    </source>
</evidence>
<evidence type="ECO:0000256" key="1">
    <source>
        <dbReference type="ARBA" id="ARBA00000900"/>
    </source>
</evidence>
<comment type="catalytic activity">
    <reaction evidence="1">
        <text>S-ubiquitinyl-[E2 ubiquitin-conjugating enzyme]-L-cysteine + [acceptor protein]-L-lysine = [E2 ubiquitin-conjugating enzyme]-L-cysteine + N(6)-ubiquitinyl-[acceptor protein]-L-lysine.</text>
        <dbReference type="EC" id="2.3.2.27"/>
    </reaction>
</comment>
<proteinExistence type="predicted"/>
<keyword evidence="8" id="KW-0862">Zinc</keyword>
<comment type="pathway">
    <text evidence="2">Protein modification; protein ubiquitination.</text>
</comment>
<evidence type="ECO:0000256" key="8">
    <source>
        <dbReference type="ARBA" id="ARBA00022833"/>
    </source>
</evidence>
<feature type="domain" description="RING-type" evidence="11">
    <location>
        <begin position="156"/>
        <end position="198"/>
    </location>
</feature>
<dbReference type="InterPro" id="IPR044600">
    <property type="entry name" value="ATL1/ATL16-like"/>
</dbReference>
<feature type="transmembrane region" description="Helical" evidence="10">
    <location>
        <begin position="66"/>
        <end position="88"/>
    </location>
</feature>
<evidence type="ECO:0000256" key="5">
    <source>
        <dbReference type="ARBA" id="ARBA00022723"/>
    </source>
</evidence>
<dbReference type="EC" id="2.3.2.27" evidence="3"/>
<keyword evidence="7" id="KW-0833">Ubl conjugation pathway</keyword>
<accession>A0AAX6G680</accession>
<dbReference type="GO" id="GO:0061630">
    <property type="term" value="F:ubiquitin protein ligase activity"/>
    <property type="evidence" value="ECO:0007669"/>
    <property type="project" value="UniProtKB-EC"/>
</dbReference>
<dbReference type="CDD" id="cd16461">
    <property type="entry name" value="RING-H2_EL5-like"/>
    <property type="match status" value="1"/>
</dbReference>
<dbReference type="EMBL" id="JANAVB010022595">
    <property type="protein sequence ID" value="KAJ6823963.1"/>
    <property type="molecule type" value="Genomic_DNA"/>
</dbReference>
<keyword evidence="10" id="KW-1133">Transmembrane helix</keyword>
<evidence type="ECO:0000313" key="12">
    <source>
        <dbReference type="EMBL" id="KAJ6823963.1"/>
    </source>
</evidence>
<evidence type="ECO:0000313" key="13">
    <source>
        <dbReference type="Proteomes" id="UP001140949"/>
    </source>
</evidence>
<keyword evidence="4" id="KW-0808">Transferase</keyword>
<keyword evidence="10" id="KW-0472">Membrane</keyword>
<dbReference type="InterPro" id="IPR013083">
    <property type="entry name" value="Znf_RING/FYVE/PHD"/>
</dbReference>
<dbReference type="SUPFAM" id="SSF57850">
    <property type="entry name" value="RING/U-box"/>
    <property type="match status" value="1"/>
</dbReference>
<gene>
    <name evidence="12" type="ORF">M6B38_127250</name>
</gene>